<dbReference type="RefSeq" id="YP_009306372.1">
    <property type="nucleotide sequence ID" value="NC_031368.1"/>
</dbReference>
<dbReference type="PROSITE" id="PS51679">
    <property type="entry name" value="SAM_MT_C5"/>
    <property type="match status" value="1"/>
</dbReference>
<keyword evidence="6" id="KW-0934">Plastid</keyword>
<name>A0A1C9JBQ3_9CHLO</name>
<dbReference type="GO" id="GO:0005634">
    <property type="term" value="C:nucleus"/>
    <property type="evidence" value="ECO:0007669"/>
    <property type="project" value="TreeGrafter"/>
</dbReference>
<organism evidence="6">
    <name type="scientific">Caulerpa cliftonii</name>
    <dbReference type="NCBI Taxonomy" id="1004391"/>
    <lineage>
        <taxon>Eukaryota</taxon>
        <taxon>Viridiplantae</taxon>
        <taxon>Chlorophyta</taxon>
        <taxon>core chlorophytes</taxon>
        <taxon>Ulvophyceae</taxon>
        <taxon>TCBD clade</taxon>
        <taxon>Bryopsidales</taxon>
        <taxon>Halimedineae</taxon>
        <taxon>Caulerpaceae</taxon>
        <taxon>Caulerpa</taxon>
    </lineage>
</organism>
<keyword evidence="2 5" id="KW-0489">Methyltransferase</keyword>
<dbReference type="GeneID" id="29288779"/>
<dbReference type="SUPFAM" id="SSF53335">
    <property type="entry name" value="S-adenosyl-L-methionine-dependent methyltransferases"/>
    <property type="match status" value="1"/>
</dbReference>
<reference evidence="6" key="1">
    <citation type="journal article" date="2016" name="Genome Biol. Evol.">
        <title>Evolutionary Dynamics of Chloroplast Genomes in Low Light: A Case Study of the Endolithic Green Alga Ostreobium quekettii.</title>
        <authorList>
            <person name="R Marcelino V."/>
            <person name="Cremen M.C."/>
            <person name="Jackson C.J."/>
            <person name="Larkum A.A."/>
            <person name="Verbruggen H."/>
        </authorList>
    </citation>
    <scope>NUCLEOTIDE SEQUENCE</scope>
</reference>
<dbReference type="EMBL" id="KX808498">
    <property type="protein sequence ID" value="AOP19276.1"/>
    <property type="molecule type" value="Genomic_DNA"/>
</dbReference>
<proteinExistence type="inferred from homology"/>
<dbReference type="PANTHER" id="PTHR10629:SF52">
    <property type="entry name" value="DNA (CYTOSINE-5)-METHYLTRANSFERASE 1"/>
    <property type="match status" value="1"/>
</dbReference>
<reference evidence="6" key="2">
    <citation type="submission" date="2016-08" db="EMBL/GenBank/DDBJ databases">
        <authorList>
            <person name="Seilhamer J.J."/>
        </authorList>
    </citation>
    <scope>NUCLEOTIDE SEQUENCE</scope>
</reference>
<keyword evidence="6" id="KW-0150">Chloroplast</keyword>
<dbReference type="Gene3D" id="3.40.50.150">
    <property type="entry name" value="Vaccinia Virus protein VP39"/>
    <property type="match status" value="1"/>
</dbReference>
<dbReference type="GO" id="GO:0044027">
    <property type="term" value="P:negative regulation of gene expression via chromosomal CpG island methylation"/>
    <property type="evidence" value="ECO:0007669"/>
    <property type="project" value="TreeGrafter"/>
</dbReference>
<dbReference type="PRINTS" id="PR00105">
    <property type="entry name" value="C5METTRFRASE"/>
</dbReference>
<evidence type="ECO:0000256" key="3">
    <source>
        <dbReference type="ARBA" id="ARBA00022679"/>
    </source>
</evidence>
<dbReference type="GO" id="GO:0032259">
    <property type="term" value="P:methylation"/>
    <property type="evidence" value="ECO:0007669"/>
    <property type="project" value="UniProtKB-KW"/>
</dbReference>
<evidence type="ECO:0000256" key="5">
    <source>
        <dbReference type="PROSITE-ProRule" id="PRU01016"/>
    </source>
</evidence>
<gene>
    <name evidence="6" type="primary">orf242</name>
</gene>
<dbReference type="Pfam" id="PF00145">
    <property type="entry name" value="DNA_methylase"/>
    <property type="match status" value="2"/>
</dbReference>
<comment type="similarity">
    <text evidence="5">Belongs to the class I-like SAM-binding methyltransferase superfamily. C5-methyltransferase family.</text>
</comment>
<dbReference type="GO" id="GO:0003886">
    <property type="term" value="F:DNA (cytosine-5-)-methyltransferase activity"/>
    <property type="evidence" value="ECO:0007669"/>
    <property type="project" value="UniProtKB-EC"/>
</dbReference>
<comment type="caution">
    <text evidence="5">Lacks conserved residue(s) required for the propagation of feature annotation.</text>
</comment>
<evidence type="ECO:0000313" key="6">
    <source>
        <dbReference type="EMBL" id="AOP19276.1"/>
    </source>
</evidence>
<keyword evidence="4 5" id="KW-0949">S-adenosyl-L-methionine</keyword>
<keyword evidence="3 5" id="KW-0808">Transferase</keyword>
<accession>A0A1C9JBQ3</accession>
<evidence type="ECO:0000256" key="1">
    <source>
        <dbReference type="ARBA" id="ARBA00011975"/>
    </source>
</evidence>
<dbReference type="InterPro" id="IPR029063">
    <property type="entry name" value="SAM-dependent_MTases_sf"/>
</dbReference>
<dbReference type="EC" id="2.1.1.37" evidence="1"/>
<dbReference type="InterPro" id="IPR001525">
    <property type="entry name" value="C5_MeTfrase"/>
</dbReference>
<dbReference type="PANTHER" id="PTHR10629">
    <property type="entry name" value="CYTOSINE-SPECIFIC METHYLTRANSFERASE"/>
    <property type="match status" value="1"/>
</dbReference>
<dbReference type="GO" id="GO:0003677">
    <property type="term" value="F:DNA binding"/>
    <property type="evidence" value="ECO:0007669"/>
    <property type="project" value="TreeGrafter"/>
</dbReference>
<sequence>MFYPLLNILKNKKIPCILFENVEGLVNLKKGQVFNTILTHLNDLNYECFWKVLNCSDYGIPQNRKRLFIVGFHESILHKNDSHKFEFPPKTSLKYNLSEGLGRPFNQQIARTIPVGGRNSPLDDRQNWDGYTLLQSQTEYRLSIQDCLLLQNFQTSFQFCGCQTSQYKQIGNTIPTNLSFVLGEQIIKYLKQKKYFQTKKRGSNPQIQYRKTPYLNYGQFGECMIKAQLLCFQNQHIRTAFG</sequence>
<evidence type="ECO:0000256" key="4">
    <source>
        <dbReference type="ARBA" id="ARBA00022691"/>
    </source>
</evidence>
<protein>
    <recommendedName>
        <fullName evidence="1">DNA (cytosine-5-)-methyltransferase</fullName>
        <ecNumber evidence="1">2.1.1.37</ecNumber>
    </recommendedName>
</protein>
<dbReference type="InterPro" id="IPR050390">
    <property type="entry name" value="C5-Methyltransferase"/>
</dbReference>
<geneLocation type="chloroplast" evidence="6"/>
<dbReference type="Gene3D" id="3.90.120.10">
    <property type="entry name" value="DNA Methylase, subunit A, domain 2"/>
    <property type="match status" value="1"/>
</dbReference>
<evidence type="ECO:0000256" key="2">
    <source>
        <dbReference type="ARBA" id="ARBA00022603"/>
    </source>
</evidence>
<dbReference type="AlphaFoldDB" id="A0A1C9JBQ3"/>